<dbReference type="Gene3D" id="1.10.45.10">
    <property type="entry name" value="Vanillyl-alcohol Oxidase, Chain A, domain 4"/>
    <property type="match status" value="1"/>
</dbReference>
<dbReference type="EMBL" id="SDIL01000047">
    <property type="protein sequence ID" value="RXK38498.1"/>
    <property type="molecule type" value="Genomic_DNA"/>
</dbReference>
<evidence type="ECO:0000256" key="4">
    <source>
        <dbReference type="ARBA" id="ARBA00022630"/>
    </source>
</evidence>
<dbReference type="VEuPathDB" id="FungiDB:TREMEDRAFT_41215"/>
<dbReference type="InterPro" id="IPR016169">
    <property type="entry name" value="FAD-bd_PCMH_sub2"/>
</dbReference>
<feature type="region of interest" description="Disordered" evidence="11">
    <location>
        <begin position="1"/>
        <end position="45"/>
    </location>
</feature>
<dbReference type="AlphaFoldDB" id="A0A4Q1BL44"/>
<dbReference type="InParanoid" id="A0A4Q1BL44"/>
<dbReference type="SUPFAM" id="SSF56176">
    <property type="entry name" value="FAD-binding/transporter-associated domain-like"/>
    <property type="match status" value="1"/>
</dbReference>
<keyword evidence="5" id="KW-0274">FAD</keyword>
<comment type="caution">
    <text evidence="13">The sequence shown here is derived from an EMBL/GenBank/DDBJ whole genome shotgun (WGS) entry which is preliminary data.</text>
</comment>
<dbReference type="Gene3D" id="3.30.465.10">
    <property type="match status" value="1"/>
</dbReference>
<dbReference type="FunFam" id="3.30.465.10:FF:000014">
    <property type="entry name" value="D-lactate dehydrogenase (Cytochrome), putative"/>
    <property type="match status" value="1"/>
</dbReference>
<keyword evidence="7" id="KW-0560">Oxidoreductase</keyword>
<evidence type="ECO:0000256" key="7">
    <source>
        <dbReference type="ARBA" id="ARBA00023002"/>
    </source>
</evidence>
<dbReference type="GO" id="GO:0004458">
    <property type="term" value="F:D-lactate dehydrogenase (cytochrome) activity"/>
    <property type="evidence" value="ECO:0007669"/>
    <property type="project" value="UniProtKB-EC"/>
</dbReference>
<dbReference type="PANTHER" id="PTHR11748">
    <property type="entry name" value="D-LACTATE DEHYDROGENASE"/>
    <property type="match status" value="1"/>
</dbReference>
<keyword evidence="6" id="KW-0809">Transit peptide</keyword>
<dbReference type="InterPro" id="IPR016166">
    <property type="entry name" value="FAD-bd_PCMH"/>
</dbReference>
<evidence type="ECO:0000256" key="8">
    <source>
        <dbReference type="ARBA" id="ARBA00023128"/>
    </source>
</evidence>
<evidence type="ECO:0000313" key="13">
    <source>
        <dbReference type="EMBL" id="RXK38498.1"/>
    </source>
</evidence>
<dbReference type="Pfam" id="PF02913">
    <property type="entry name" value="FAD-oxidase_C"/>
    <property type="match status" value="1"/>
</dbReference>
<protein>
    <recommendedName>
        <fullName evidence="9">D-lactate dehydrogenase (cytochrome)</fullName>
        <ecNumber evidence="9">1.1.2.4</ecNumber>
    </recommendedName>
</protein>
<dbReference type="SUPFAM" id="SSF55103">
    <property type="entry name" value="FAD-linked oxidases, C-terminal domain"/>
    <property type="match status" value="1"/>
</dbReference>
<evidence type="ECO:0000256" key="5">
    <source>
        <dbReference type="ARBA" id="ARBA00022827"/>
    </source>
</evidence>
<dbReference type="OrthoDB" id="7786253at2759"/>
<dbReference type="FunFam" id="1.10.45.10:FF:000001">
    <property type="entry name" value="D-lactate dehydrogenase mitochondrial"/>
    <property type="match status" value="1"/>
</dbReference>
<evidence type="ECO:0000256" key="2">
    <source>
        <dbReference type="ARBA" id="ARBA00004173"/>
    </source>
</evidence>
<gene>
    <name evidence="13" type="ORF">M231_04264</name>
</gene>
<evidence type="ECO:0000259" key="12">
    <source>
        <dbReference type="PROSITE" id="PS51387"/>
    </source>
</evidence>
<evidence type="ECO:0000256" key="9">
    <source>
        <dbReference type="ARBA" id="ARBA00038897"/>
    </source>
</evidence>
<dbReference type="GO" id="GO:1903457">
    <property type="term" value="P:lactate catabolic process"/>
    <property type="evidence" value="ECO:0007669"/>
    <property type="project" value="TreeGrafter"/>
</dbReference>
<reference evidence="13 14" key="1">
    <citation type="submission" date="2016-06" db="EMBL/GenBank/DDBJ databases">
        <title>Evolution of pathogenesis and genome organization in the Tremellales.</title>
        <authorList>
            <person name="Cuomo C."/>
            <person name="Litvintseva A."/>
            <person name="Heitman J."/>
            <person name="Chen Y."/>
            <person name="Sun S."/>
            <person name="Springer D."/>
            <person name="Dromer F."/>
            <person name="Young S."/>
            <person name="Zeng Q."/>
            <person name="Chapman S."/>
            <person name="Gujja S."/>
            <person name="Saif S."/>
            <person name="Birren B."/>
        </authorList>
    </citation>
    <scope>NUCLEOTIDE SEQUENCE [LARGE SCALE GENOMIC DNA]</scope>
    <source>
        <strain evidence="13 14">ATCC 28783</strain>
    </source>
</reference>
<comment type="catalytic activity">
    <reaction evidence="10">
        <text>(R)-lactate + 2 Fe(III)-[cytochrome c] = 2 Fe(II)-[cytochrome c] + pyruvate + 2 H(+)</text>
        <dbReference type="Rhea" id="RHEA:13521"/>
        <dbReference type="Rhea" id="RHEA-COMP:10350"/>
        <dbReference type="Rhea" id="RHEA-COMP:14399"/>
        <dbReference type="ChEBI" id="CHEBI:15361"/>
        <dbReference type="ChEBI" id="CHEBI:15378"/>
        <dbReference type="ChEBI" id="CHEBI:16004"/>
        <dbReference type="ChEBI" id="CHEBI:29033"/>
        <dbReference type="ChEBI" id="CHEBI:29034"/>
        <dbReference type="EC" id="1.1.2.4"/>
    </reaction>
</comment>
<evidence type="ECO:0000256" key="1">
    <source>
        <dbReference type="ARBA" id="ARBA00001974"/>
    </source>
</evidence>
<organism evidence="13 14">
    <name type="scientific">Tremella mesenterica</name>
    <name type="common">Jelly fungus</name>
    <dbReference type="NCBI Taxonomy" id="5217"/>
    <lineage>
        <taxon>Eukaryota</taxon>
        <taxon>Fungi</taxon>
        <taxon>Dikarya</taxon>
        <taxon>Basidiomycota</taxon>
        <taxon>Agaricomycotina</taxon>
        <taxon>Tremellomycetes</taxon>
        <taxon>Tremellales</taxon>
        <taxon>Tremellaceae</taxon>
        <taxon>Tremella</taxon>
    </lineage>
</organism>
<dbReference type="FunFam" id="3.30.70.2740:FF:000001">
    <property type="entry name" value="D-lactate dehydrogenase mitochondrial"/>
    <property type="match status" value="1"/>
</dbReference>
<dbReference type="Proteomes" id="UP000289152">
    <property type="component" value="Unassembled WGS sequence"/>
</dbReference>
<evidence type="ECO:0000256" key="11">
    <source>
        <dbReference type="SAM" id="MobiDB-lite"/>
    </source>
</evidence>
<dbReference type="InterPro" id="IPR016164">
    <property type="entry name" value="FAD-linked_Oxase-like_C"/>
</dbReference>
<dbReference type="Gene3D" id="3.30.70.2740">
    <property type="match status" value="1"/>
</dbReference>
<feature type="domain" description="FAD-binding PCMH-type" evidence="12">
    <location>
        <begin position="192"/>
        <end position="373"/>
    </location>
</feature>
<dbReference type="InterPro" id="IPR004113">
    <property type="entry name" value="FAD-bd_oxidored_4_C"/>
</dbReference>
<comment type="similarity">
    <text evidence="3">Belongs to the FAD-binding oxidoreductase/transferase type 4 family.</text>
</comment>
<evidence type="ECO:0000256" key="10">
    <source>
        <dbReference type="ARBA" id="ARBA00051436"/>
    </source>
</evidence>
<name>A0A4Q1BL44_TREME</name>
<evidence type="ECO:0000313" key="14">
    <source>
        <dbReference type="Proteomes" id="UP000289152"/>
    </source>
</evidence>
<dbReference type="PROSITE" id="PS51387">
    <property type="entry name" value="FAD_PCMH"/>
    <property type="match status" value="1"/>
</dbReference>
<dbReference type="InterPro" id="IPR036318">
    <property type="entry name" value="FAD-bd_PCMH-like_sf"/>
</dbReference>
<keyword evidence="14" id="KW-1185">Reference proteome</keyword>
<accession>A0A4Q1BL44</accession>
<dbReference type="GO" id="GO:0071949">
    <property type="term" value="F:FAD binding"/>
    <property type="evidence" value="ECO:0007669"/>
    <property type="project" value="InterPro"/>
</dbReference>
<evidence type="ECO:0000256" key="3">
    <source>
        <dbReference type="ARBA" id="ARBA00008000"/>
    </source>
</evidence>
<dbReference type="STRING" id="5217.A0A4Q1BL44"/>
<keyword evidence="8" id="KW-0496">Mitochondrion</keyword>
<dbReference type="GO" id="GO:0008720">
    <property type="term" value="F:D-lactate dehydrogenase (NAD+) activity"/>
    <property type="evidence" value="ECO:0007669"/>
    <property type="project" value="TreeGrafter"/>
</dbReference>
<sequence>MYTSRSLTHLRPPRHSPRPSSRSVTTGDRRIPPPPRPSQASYSPLANTARIFSDTSNSPRTSFYLLLSFLGTTALGYSLSYLPPPPEDSFLSKLSKLPSSLSSFLNLSSSSNIISNLSASSNNKEGNPSSELVESSQAKQYWLSHPPTYGTRADYQQAIEDLTKYFGDQAGERISTDPSDLEVHGVSDWSYHAAKRPTVVVWAESTDDVVKVVQLARKWKVPITPYSGGTSLEGHFSSPYGGISLDLSNMNKILQFSAPDGEMTVQSGVKWEDVNAWLKEKGAPLFFPLDPGPGATIGGMVATGCSGTNAVRYGTAKAEWFLNLTVVLSTGEVIKTRQHARKSAAGFDTTKLFIGAEGTLGIVTEATLRLAPLLPTKCAVVTFDGVEDAVNAATEIVPISLDSEAGLMSECVEFLDARTMKAINRGGAVSREYKEADSLLFKFQGSDAAMSEVAKGTKAVCQKHGGKNFEFSKTDKEAEDLWQGRKAALWSVLALIEGSKVWTTDVCVPISKLPALIRETSEDFEKRGITACHFGHVGDGNCHSLALFTNEDELSRIREGVHEMVERAIRLGGTCTGEHGVGTGKIEYLETELGVGTVSLMETVKRTMDPLDIMNPGKLYPNIKPIRPE</sequence>
<keyword evidence="4" id="KW-0285">Flavoprotein</keyword>
<comment type="subcellular location">
    <subcellularLocation>
        <location evidence="2">Mitochondrion</location>
    </subcellularLocation>
</comment>
<comment type="cofactor">
    <cofactor evidence="1">
        <name>FAD</name>
        <dbReference type="ChEBI" id="CHEBI:57692"/>
    </cofactor>
</comment>
<dbReference type="InterPro" id="IPR016171">
    <property type="entry name" value="Vanillyl_alc_oxidase_C-sub2"/>
</dbReference>
<proteinExistence type="inferred from homology"/>
<evidence type="ECO:0000256" key="6">
    <source>
        <dbReference type="ARBA" id="ARBA00022946"/>
    </source>
</evidence>
<dbReference type="EC" id="1.1.2.4" evidence="9"/>
<dbReference type="InterPro" id="IPR006094">
    <property type="entry name" value="Oxid_FAD_bind_N"/>
</dbReference>
<dbReference type="Pfam" id="PF01565">
    <property type="entry name" value="FAD_binding_4"/>
    <property type="match status" value="1"/>
</dbReference>
<dbReference type="GO" id="GO:0005739">
    <property type="term" value="C:mitochondrion"/>
    <property type="evidence" value="ECO:0007669"/>
    <property type="project" value="UniProtKB-SubCell"/>
</dbReference>
<dbReference type="PANTHER" id="PTHR11748:SF111">
    <property type="entry name" value="D-LACTATE DEHYDROGENASE, MITOCHONDRIAL-RELATED"/>
    <property type="match status" value="1"/>
</dbReference>